<reference evidence="1" key="1">
    <citation type="submission" date="2023-04" db="EMBL/GenBank/DDBJ databases">
        <title>Ambrosiozyma monospora NBRC 10751.</title>
        <authorList>
            <person name="Ichikawa N."/>
            <person name="Sato H."/>
            <person name="Tonouchi N."/>
        </authorList>
    </citation>
    <scope>NUCLEOTIDE SEQUENCE</scope>
    <source>
        <strain evidence="1">NBRC 10751</strain>
    </source>
</reference>
<protein>
    <submittedName>
        <fullName evidence="1">Unnamed protein product</fullName>
    </submittedName>
</protein>
<dbReference type="EMBL" id="BSXS01010227">
    <property type="protein sequence ID" value="GME97736.1"/>
    <property type="molecule type" value="Genomic_DNA"/>
</dbReference>
<dbReference type="Proteomes" id="UP001165064">
    <property type="component" value="Unassembled WGS sequence"/>
</dbReference>
<name>A0ACB5TYY7_AMBMO</name>
<gene>
    <name evidence="1" type="ORF">Amon02_001031400</name>
</gene>
<accession>A0ACB5TYY7</accession>
<keyword evidence="2" id="KW-1185">Reference proteome</keyword>
<organism evidence="1 2">
    <name type="scientific">Ambrosiozyma monospora</name>
    <name type="common">Yeast</name>
    <name type="synonym">Endomycopsis monosporus</name>
    <dbReference type="NCBI Taxonomy" id="43982"/>
    <lineage>
        <taxon>Eukaryota</taxon>
        <taxon>Fungi</taxon>
        <taxon>Dikarya</taxon>
        <taxon>Ascomycota</taxon>
        <taxon>Saccharomycotina</taxon>
        <taxon>Pichiomycetes</taxon>
        <taxon>Pichiales</taxon>
        <taxon>Pichiaceae</taxon>
        <taxon>Ambrosiozyma</taxon>
    </lineage>
</organism>
<sequence length="146" mass="15113">MAQYERRMSVKREAEQRRLARRASAAANGGGGDLSRVSTIGTNGSVLSENSGVVGWNGDGVAAANGNGVDGGGLSKVSTVASVGGEIGLIKVNTGHGLAKVKTTSLTRVKVPVKTSAELVEEKKKNGKSNGKKKKEKSGGLFKKFW</sequence>
<evidence type="ECO:0000313" key="1">
    <source>
        <dbReference type="EMBL" id="GME97736.1"/>
    </source>
</evidence>
<evidence type="ECO:0000313" key="2">
    <source>
        <dbReference type="Proteomes" id="UP001165064"/>
    </source>
</evidence>
<proteinExistence type="predicted"/>
<comment type="caution">
    <text evidence="1">The sequence shown here is derived from an EMBL/GenBank/DDBJ whole genome shotgun (WGS) entry which is preliminary data.</text>
</comment>